<keyword evidence="8" id="KW-1185">Reference proteome</keyword>
<comment type="function">
    <text evidence="5">Involved in ribosomal large subunit assembly.</text>
</comment>
<comment type="similarity">
    <text evidence="2 5">Belongs to the RRS1 family.</text>
</comment>
<evidence type="ECO:0000256" key="5">
    <source>
        <dbReference type="RuleBase" id="RU364132"/>
    </source>
</evidence>
<evidence type="ECO:0000313" key="8">
    <source>
        <dbReference type="Proteomes" id="UP001274830"/>
    </source>
</evidence>
<comment type="caution">
    <text evidence="7">The sequence shown here is derived from an EMBL/GenBank/DDBJ whole genome shotgun (WGS) entry which is preliminary data.</text>
</comment>
<dbReference type="InterPro" id="IPR007023">
    <property type="entry name" value="Ribosom_reg"/>
</dbReference>
<comment type="subcellular location">
    <subcellularLocation>
        <location evidence="1 5">Nucleus</location>
    </subcellularLocation>
</comment>
<reference evidence="7" key="1">
    <citation type="submission" date="2023-07" db="EMBL/GenBank/DDBJ databases">
        <title>Black Yeasts Isolated from many extreme environments.</title>
        <authorList>
            <person name="Coleine C."/>
            <person name="Stajich J.E."/>
            <person name="Selbmann L."/>
        </authorList>
    </citation>
    <scope>NUCLEOTIDE SEQUENCE</scope>
    <source>
        <strain evidence="7">CCFEE 5485</strain>
    </source>
</reference>
<dbReference type="GeneID" id="89967777"/>
<feature type="region of interest" description="Disordered" evidence="6">
    <location>
        <begin position="155"/>
        <end position="188"/>
    </location>
</feature>
<evidence type="ECO:0000256" key="4">
    <source>
        <dbReference type="ARBA" id="ARBA00023242"/>
    </source>
</evidence>
<dbReference type="RefSeq" id="XP_064689214.1">
    <property type="nucleotide sequence ID" value="XM_064843216.1"/>
</dbReference>
<name>A0AAE0TQK4_9PEZI</name>
<protein>
    <recommendedName>
        <fullName evidence="5">Ribosome biogenesis regulatory protein</fullName>
    </recommendedName>
</protein>
<dbReference type="Pfam" id="PF04939">
    <property type="entry name" value="RRS1"/>
    <property type="match status" value="1"/>
</dbReference>
<evidence type="ECO:0000256" key="1">
    <source>
        <dbReference type="ARBA" id="ARBA00004123"/>
    </source>
</evidence>
<dbReference type="GO" id="GO:0042254">
    <property type="term" value="P:ribosome biogenesis"/>
    <property type="evidence" value="ECO:0007669"/>
    <property type="project" value="UniProtKB-KW"/>
</dbReference>
<evidence type="ECO:0000256" key="2">
    <source>
        <dbReference type="ARBA" id="ARBA00010077"/>
    </source>
</evidence>
<proteinExistence type="inferred from homology"/>
<feature type="compositionally biased region" description="Basic and acidic residues" evidence="6">
    <location>
        <begin position="155"/>
        <end position="174"/>
    </location>
</feature>
<feature type="region of interest" description="Disordered" evidence="6">
    <location>
        <begin position="121"/>
        <end position="142"/>
    </location>
</feature>
<dbReference type="GO" id="GO:0005634">
    <property type="term" value="C:nucleus"/>
    <property type="evidence" value="ECO:0007669"/>
    <property type="project" value="UniProtKB-SubCell"/>
</dbReference>
<feature type="compositionally biased region" description="Gly residues" evidence="6">
    <location>
        <begin position="126"/>
        <end position="142"/>
    </location>
</feature>
<evidence type="ECO:0000313" key="7">
    <source>
        <dbReference type="EMBL" id="KAK3669972.1"/>
    </source>
</evidence>
<dbReference type="EMBL" id="JAUTXT010000066">
    <property type="protein sequence ID" value="KAK3669972.1"/>
    <property type="molecule type" value="Genomic_DNA"/>
</dbReference>
<accession>A0AAE0TQK4</accession>
<sequence>MDLSQPQTYTYDLGNLLINDPTPLPHHTPTTLESTLQTTAQATAQGLLHQLLTACPIVRSTDDAGALHIRLPAPSTLLPREKPVPKAKEKTTWEKFAEKKGIGKKRKEGNLKFDEGKGEWRKKYGFKGGKGGAGLDGMDGKGGVSADWITEVLDEKEKKEVEEKKGRVDREGKRIRSSGKRGQGKRGH</sequence>
<organism evidence="7 8">
    <name type="scientific">Recurvomyces mirabilis</name>
    <dbReference type="NCBI Taxonomy" id="574656"/>
    <lineage>
        <taxon>Eukaryota</taxon>
        <taxon>Fungi</taxon>
        <taxon>Dikarya</taxon>
        <taxon>Ascomycota</taxon>
        <taxon>Pezizomycotina</taxon>
        <taxon>Dothideomycetes</taxon>
        <taxon>Dothideomycetidae</taxon>
        <taxon>Mycosphaerellales</taxon>
        <taxon>Teratosphaeriaceae</taxon>
        <taxon>Recurvomyces</taxon>
    </lineage>
</organism>
<feature type="compositionally biased region" description="Basic residues" evidence="6">
    <location>
        <begin position="175"/>
        <end position="188"/>
    </location>
</feature>
<gene>
    <name evidence="7" type="primary">RRS1</name>
    <name evidence="7" type="ORF">LTR78_010144</name>
</gene>
<dbReference type="Proteomes" id="UP001274830">
    <property type="component" value="Unassembled WGS sequence"/>
</dbReference>
<keyword evidence="3 5" id="KW-0690">Ribosome biogenesis</keyword>
<evidence type="ECO:0000256" key="3">
    <source>
        <dbReference type="ARBA" id="ARBA00022517"/>
    </source>
</evidence>
<dbReference type="AlphaFoldDB" id="A0AAE0TQK4"/>
<evidence type="ECO:0000256" key="6">
    <source>
        <dbReference type="SAM" id="MobiDB-lite"/>
    </source>
</evidence>
<keyword evidence="4 5" id="KW-0539">Nucleus</keyword>